<name>A0A097IDF3_9CORY</name>
<sequence>MSTPMNAPEEQQEMRRPGLPYEQIQDIKRRARDAAGQVLDVYWDLDKFPVDPVRLAQEYGAEVFIGDLKEDLDGFMVPPRDGYGAQIYVDTDSSPARQRFTTAHELGHLVEDGERLQVDRRRDALSKEGTDPHELFANEFAASLLMPEFAVRQLVAAGMARARLHGFFGVSQLAMQHRLRNLRLND</sequence>
<dbReference type="PANTHER" id="PTHR43236:SF1">
    <property type="entry name" value="BLL7220 PROTEIN"/>
    <property type="match status" value="1"/>
</dbReference>
<dbReference type="PANTHER" id="PTHR43236">
    <property type="entry name" value="ANTITOXIN HIGA1"/>
    <property type="match status" value="1"/>
</dbReference>
<accession>A0A097IDF3</accession>
<dbReference type="Pfam" id="PF06114">
    <property type="entry name" value="Peptidase_M78"/>
    <property type="match status" value="1"/>
</dbReference>
<dbReference type="eggNOG" id="COG2856">
    <property type="taxonomic scope" value="Bacteria"/>
</dbReference>
<dbReference type="HOGENOM" id="CLU_084682_3_0_11"/>
<protein>
    <submittedName>
        <fullName evidence="2">Transcriptional regulator</fullName>
    </submittedName>
</protein>
<keyword evidence="3" id="KW-1185">Reference proteome</keyword>
<dbReference type="RefSeq" id="WP_018021490.1">
    <property type="nucleotide sequence ID" value="NZ_AQUX01000002.1"/>
</dbReference>
<evidence type="ECO:0000259" key="1">
    <source>
        <dbReference type="Pfam" id="PF06114"/>
    </source>
</evidence>
<evidence type="ECO:0000313" key="2">
    <source>
        <dbReference type="EMBL" id="AIT60150.1"/>
    </source>
</evidence>
<reference evidence="2 3" key="1">
    <citation type="submission" date="2013-09" db="EMBL/GenBank/DDBJ databases">
        <title>Complete genome sequence of Corynebacterium doosanense CAU 212(T) (=DSM 45436(T)), isolated from activated sludge.</title>
        <authorList>
            <person name="Schaffert L."/>
            <person name="Albersmeier A."/>
            <person name="Kalinowski J."/>
            <person name="Ruckert C."/>
        </authorList>
    </citation>
    <scope>NUCLEOTIDE SEQUENCE [LARGE SCALE GENOMIC DNA]</scope>
    <source>
        <strain evidence="2 3">CAU 212</strain>
    </source>
</reference>
<dbReference type="KEGG" id="cdo:CDOO_01785"/>
<organism evidence="2 3">
    <name type="scientific">Corynebacterium doosanense CAU 212 = DSM 45436</name>
    <dbReference type="NCBI Taxonomy" id="558173"/>
    <lineage>
        <taxon>Bacteria</taxon>
        <taxon>Bacillati</taxon>
        <taxon>Actinomycetota</taxon>
        <taxon>Actinomycetes</taxon>
        <taxon>Mycobacteriales</taxon>
        <taxon>Corynebacteriaceae</taxon>
        <taxon>Corynebacterium</taxon>
    </lineage>
</organism>
<dbReference type="EMBL" id="CP006764">
    <property type="protein sequence ID" value="AIT60150.1"/>
    <property type="molecule type" value="Genomic_DNA"/>
</dbReference>
<gene>
    <name evidence="2" type="ORF">CDOO_01785</name>
</gene>
<proteinExistence type="predicted"/>
<dbReference type="AlphaFoldDB" id="A0A097IDF3"/>
<feature type="domain" description="IrrE N-terminal-like" evidence="1">
    <location>
        <begin position="59"/>
        <end position="179"/>
    </location>
</feature>
<dbReference type="InterPro" id="IPR010359">
    <property type="entry name" value="IrrE_HExxH"/>
</dbReference>
<dbReference type="Proteomes" id="UP000029914">
    <property type="component" value="Chromosome"/>
</dbReference>
<evidence type="ECO:0000313" key="3">
    <source>
        <dbReference type="Proteomes" id="UP000029914"/>
    </source>
</evidence>
<dbReference type="Gene3D" id="1.10.10.2910">
    <property type="match status" value="1"/>
</dbReference>
<dbReference type="InterPro" id="IPR052345">
    <property type="entry name" value="Rad_response_metalloprotease"/>
</dbReference>